<feature type="region of interest" description="Disordered" evidence="1">
    <location>
        <begin position="135"/>
        <end position="162"/>
    </location>
</feature>
<feature type="transmembrane region" description="Helical" evidence="2">
    <location>
        <begin position="181"/>
        <end position="201"/>
    </location>
</feature>
<dbReference type="VEuPathDB" id="FungiDB:P175DRAFT_0529728"/>
<dbReference type="OrthoDB" id="3353407at2759"/>
<dbReference type="RefSeq" id="XP_040754045.1">
    <property type="nucleotide sequence ID" value="XM_040899716.1"/>
</dbReference>
<evidence type="ECO:0000256" key="2">
    <source>
        <dbReference type="SAM" id="Phobius"/>
    </source>
</evidence>
<dbReference type="AlphaFoldDB" id="A0A2T5M292"/>
<evidence type="ECO:0000256" key="1">
    <source>
        <dbReference type="SAM" id="MobiDB-lite"/>
    </source>
</evidence>
<comment type="caution">
    <text evidence="3">The sequence shown here is derived from an EMBL/GenBank/DDBJ whole genome shotgun (WGS) entry which is preliminary data.</text>
</comment>
<evidence type="ECO:0000313" key="4">
    <source>
        <dbReference type="Proteomes" id="UP000244073"/>
    </source>
</evidence>
<keyword evidence="2" id="KW-0812">Transmembrane</keyword>
<dbReference type="EMBL" id="MSFN02000002">
    <property type="protein sequence ID" value="PTU22653.1"/>
    <property type="molecule type" value="Genomic_DNA"/>
</dbReference>
<name>A0A2T5M292_9EURO</name>
<accession>A0A2T5M292</accession>
<dbReference type="Pfam" id="PF11885">
    <property type="entry name" value="DUF3405"/>
    <property type="match status" value="1"/>
</dbReference>
<sequence>MNQCNYYFDCFAAANWPNQGGRPALLPLLWSSFVDVGEYKACRFLRLHHNSHYHRRISGDFFQLLERSFVTSLPPSPPVYANYRRNHIMRFQKRRRSPSYNALSSPPDTHDDGIDIEKQFARKNYHYRHDSHTSLDCDSGDDSVRSSSSSSAASSYPMLNTPATARRTRTRIGFYRVPHRIMRWLCLALFSALLIFILTLFRFTIKSHVAPAPLELPKVPQKAPQWESFPFLKRYHGGIRTLVPRKGQVPEYPNDDPEGMISDIEVNVNATNIQSRDQILPFTSSAFNPYPDYASEEYVEKYGKKYECFLDDDDTLRIPWVHYYPGVPKGFPDAVMGSNEILGIQDDICFDRFGRLGPYGLGYSVRKGGIGAGLEGHREGSERIWDDFPPVDFRRVNWAAAQNRCASINSHRFQDLPKPQLNRFYAMPVGIENRDKQPDETLVNEIEQPQGRKQRLPRTAVVIRTWHNFQYTSEDILYLRSLISELSLLSGGEYTIHFLVHVKDENLQIWADDKTYDRVLRDALPEEFRGMGILWSEKQMALFYPGLEETLARGLSVHGVYRSTYMPMQYFAYRHPEYDYYWNWEMDTRYSGHWYHFFDKVVGWARQQPRKGLWERNARFYVPSVHGSWEDFRQMVRVQTEIGTNTPNNMWSAGSPGDFSRGDKSALRRLGDKPIWGPLRPDEQDILEVEGEGIPKTTIDKDRYEWGVDEEADLIVFNPLYDPDSTTWLLRDDVTGYNKENGMPPRRTAIITASRLSRKLLDTMHKETLFKRHTMFSEMWPATTALHHGFKAVYVPHSVYIDRRWPIEYLESVFNAGRNGASGGARTSVFGDREHNFRGTTWFYSAGFSPNLWRRWLGYKVDNDGGEQEELAGEGRMCLPPMLLHPVKEVDMIIDDGVDDEEESSEE</sequence>
<protein>
    <submittedName>
        <fullName evidence="3">Uncharacterized protein</fullName>
    </submittedName>
</protein>
<dbReference type="PANTHER" id="PTHR36205:SF1">
    <property type="entry name" value="MAJOR FACILITATOR SUPERFAMILY TRANSPORTER"/>
    <property type="match status" value="1"/>
</dbReference>
<dbReference type="Proteomes" id="UP000244073">
    <property type="component" value="Unassembled WGS sequence"/>
</dbReference>
<keyword evidence="2" id="KW-1133">Transmembrane helix</keyword>
<keyword evidence="2" id="KW-0472">Membrane</keyword>
<dbReference type="GeneID" id="63816598"/>
<evidence type="ECO:0000313" key="3">
    <source>
        <dbReference type="EMBL" id="PTU22653.1"/>
    </source>
</evidence>
<dbReference type="PANTHER" id="PTHR36205">
    <property type="entry name" value="CHROMOSOME 19, WHOLE GENOME SHOTGUN SEQUENCE"/>
    <property type="match status" value="1"/>
</dbReference>
<reference evidence="3 4" key="1">
    <citation type="journal article" date="2018" name="Proc. Natl. Acad. Sci. U.S.A.">
        <title>Linking secondary metabolites to gene clusters through genome sequencing of six diverse Aspergillus species.</title>
        <authorList>
            <person name="Kaerboelling I."/>
            <person name="Vesth T.C."/>
            <person name="Frisvad J.C."/>
            <person name="Nybo J.L."/>
            <person name="Theobald S."/>
            <person name="Kuo A."/>
            <person name="Bowyer P."/>
            <person name="Matsuda Y."/>
            <person name="Mondo S."/>
            <person name="Lyhne E.K."/>
            <person name="Kogle M.E."/>
            <person name="Clum A."/>
            <person name="Lipzen A."/>
            <person name="Salamov A."/>
            <person name="Ngan C.Y."/>
            <person name="Daum C."/>
            <person name="Chiniquy J."/>
            <person name="Barry K."/>
            <person name="LaButti K."/>
            <person name="Haridas S."/>
            <person name="Simmons B.A."/>
            <person name="Magnuson J.K."/>
            <person name="Mortensen U.H."/>
            <person name="Larsen T.O."/>
            <person name="Grigoriev I.V."/>
            <person name="Baker S.E."/>
            <person name="Andersen M.R."/>
        </authorList>
    </citation>
    <scope>NUCLEOTIDE SEQUENCE [LARGE SCALE GENOMIC DNA]</scope>
    <source>
        <strain evidence="3 4">IBT 24754</strain>
    </source>
</reference>
<feature type="compositionally biased region" description="Low complexity" evidence="1">
    <location>
        <begin position="146"/>
        <end position="162"/>
    </location>
</feature>
<proteinExistence type="predicted"/>
<dbReference type="InterPro" id="IPR021822">
    <property type="entry name" value="DUF3405"/>
</dbReference>
<gene>
    <name evidence="3" type="ORF">P175DRAFT_0529728</name>
</gene>
<organism evidence="3 4">
    <name type="scientific">Aspergillus ochraceoroseus IBT 24754</name>
    <dbReference type="NCBI Taxonomy" id="1392256"/>
    <lineage>
        <taxon>Eukaryota</taxon>
        <taxon>Fungi</taxon>
        <taxon>Dikarya</taxon>
        <taxon>Ascomycota</taxon>
        <taxon>Pezizomycotina</taxon>
        <taxon>Eurotiomycetes</taxon>
        <taxon>Eurotiomycetidae</taxon>
        <taxon>Eurotiales</taxon>
        <taxon>Aspergillaceae</taxon>
        <taxon>Aspergillus</taxon>
        <taxon>Aspergillus subgen. Nidulantes</taxon>
    </lineage>
</organism>